<evidence type="ECO:0000313" key="2">
    <source>
        <dbReference type="Proteomes" id="UP000253570"/>
    </source>
</evidence>
<sequence>MNKKYKRFAIYFMPQSKSLFYDLGIRWFGWDPLQGSEVNGLHNKGTDEHLLVIEKARKYGLHATLKAPFRLRKGCELNDLISFFQDTCTRYDGCIFNNISIKKISDFIAIAPNSDTSKIHSLAADIVKEFDQFRDEHNESDIEKRGLSSYSLRQKEYFYSWGYPYVFEEFKFHMTLGKLSNSKDGIAEEKICNEYFEEIISKPMKVDNLCLMGEDHNGMFHILESTIINCK</sequence>
<reference evidence="1 2" key="1">
    <citation type="journal article" date="2018" name="Microbiome">
        <title>Fine metagenomic profile of the Mediterranean stratified and mixed water columns revealed by assembly and recruitment.</title>
        <authorList>
            <person name="Haro-Moreno J.M."/>
            <person name="Lopez-Perez M."/>
            <person name="De La Torre J.R."/>
            <person name="Picazo A."/>
            <person name="Camacho A."/>
            <person name="Rodriguez-Valera F."/>
        </authorList>
    </citation>
    <scope>NUCLEOTIDE SEQUENCE [LARGE SCALE GENOMIC DNA]</scope>
    <source>
        <strain evidence="1">MED-G57</strain>
    </source>
</reference>
<protein>
    <submittedName>
        <fullName evidence="1">DUF1045 domain-containing protein</fullName>
    </submittedName>
</protein>
<organism evidence="1 2">
    <name type="scientific">PS1 clade bacterium</name>
    <dbReference type="NCBI Taxonomy" id="2175152"/>
    <lineage>
        <taxon>Bacteria</taxon>
        <taxon>Pseudomonadati</taxon>
        <taxon>Pseudomonadota</taxon>
        <taxon>Alphaproteobacteria</taxon>
        <taxon>PS1 clade</taxon>
    </lineage>
</organism>
<dbReference type="AlphaFoldDB" id="A0A368DJ45"/>
<dbReference type="InterPro" id="IPR009389">
    <property type="entry name" value="DUF1045"/>
</dbReference>
<comment type="caution">
    <text evidence="1">The sequence shown here is derived from an EMBL/GenBank/DDBJ whole genome shotgun (WGS) entry which is preliminary data.</text>
</comment>
<gene>
    <name evidence="1" type="ORF">DBW71_06350</name>
</gene>
<name>A0A368DJ45_9PROT</name>
<proteinExistence type="predicted"/>
<dbReference type="Pfam" id="PF06299">
    <property type="entry name" value="DUF1045"/>
    <property type="match status" value="1"/>
</dbReference>
<accession>A0A368DJ45</accession>
<dbReference type="EMBL" id="QOQD01000022">
    <property type="protein sequence ID" value="RCL71674.1"/>
    <property type="molecule type" value="Genomic_DNA"/>
</dbReference>
<evidence type="ECO:0000313" key="1">
    <source>
        <dbReference type="EMBL" id="RCL71674.1"/>
    </source>
</evidence>
<dbReference type="Proteomes" id="UP000253570">
    <property type="component" value="Unassembled WGS sequence"/>
</dbReference>
<dbReference type="PIRSF" id="PIRSF033328">
    <property type="entry name" value="Phest_Mll4975"/>
    <property type="match status" value="1"/>
</dbReference>
<dbReference type="Gene3D" id="3.90.1140.10">
    <property type="entry name" value="Cyclic phosphodiesterase"/>
    <property type="match status" value="1"/>
</dbReference>